<protein>
    <recommendedName>
        <fullName evidence="3">DUF4267 domain-containing protein</fullName>
    </recommendedName>
</protein>
<evidence type="ECO:0008006" key="3">
    <source>
        <dbReference type="Google" id="ProtNLM"/>
    </source>
</evidence>
<organism evidence="1 2">
    <name type="scientific">Streptomyces chumphonensis</name>
    <dbReference type="NCBI Taxonomy" id="1214925"/>
    <lineage>
        <taxon>Bacteria</taxon>
        <taxon>Bacillati</taxon>
        <taxon>Actinomycetota</taxon>
        <taxon>Actinomycetes</taxon>
        <taxon>Kitasatosporales</taxon>
        <taxon>Streptomycetaceae</taxon>
        <taxon>Streptomyces</taxon>
    </lineage>
</organism>
<evidence type="ECO:0000313" key="2">
    <source>
        <dbReference type="Proteomes" id="UP000632289"/>
    </source>
</evidence>
<keyword evidence="2" id="KW-1185">Reference proteome</keyword>
<dbReference type="RefSeq" id="WP_191207660.1">
    <property type="nucleotide sequence ID" value="NZ_BAABKL010000039.1"/>
</dbReference>
<comment type="caution">
    <text evidence="1">The sequence shown here is derived from an EMBL/GenBank/DDBJ whole genome shotgun (WGS) entry which is preliminary data.</text>
</comment>
<name>A0A927IBM7_9ACTN</name>
<reference evidence="1" key="1">
    <citation type="submission" date="2020-09" db="EMBL/GenBank/DDBJ databases">
        <title>Secondary metabolite and genome analysis of marine Streptomyces chumphonensis KK1-2T.</title>
        <authorList>
            <person name="Phongsopitanun W."/>
            <person name="Kanchanasin P."/>
            <person name="Pittayakhajonwut P."/>
            <person name="Suwanborirux K."/>
            <person name="Tanasupawat S."/>
        </authorList>
    </citation>
    <scope>NUCLEOTIDE SEQUENCE</scope>
    <source>
        <strain evidence="1">KK1-2</strain>
    </source>
</reference>
<evidence type="ECO:0000313" key="1">
    <source>
        <dbReference type="EMBL" id="MBD3930376.1"/>
    </source>
</evidence>
<dbReference type="Proteomes" id="UP000632289">
    <property type="component" value="Unassembled WGS sequence"/>
</dbReference>
<accession>A0A927IBM7</accession>
<dbReference type="AlphaFoldDB" id="A0A927IBM7"/>
<dbReference type="EMBL" id="JACXYU010000001">
    <property type="protein sequence ID" value="MBD3930376.1"/>
    <property type="molecule type" value="Genomic_DNA"/>
</dbReference>
<gene>
    <name evidence="1" type="ORF">IF129_02135</name>
</gene>
<proteinExistence type="predicted"/>
<sequence>MDTKLLRLIGAATTAYGLLLTARPQLLARSAGLVDEAGRTAPDTAVSLRPLVWRDAASGLAMLTARDERTLRTATALRVAADFGDAALLGATLPRGIKRSAAVAVSVGWGSLTLAALLRTPRER</sequence>